<dbReference type="PANTHER" id="PTHR30237">
    <property type="entry name" value="MURAMOYLTETRAPEPTIDE CARBOXYPEPTIDASE"/>
    <property type="match status" value="1"/>
</dbReference>
<evidence type="ECO:0000256" key="4">
    <source>
        <dbReference type="ARBA" id="ARBA00022801"/>
    </source>
</evidence>
<evidence type="ECO:0000259" key="6">
    <source>
        <dbReference type="Pfam" id="PF02016"/>
    </source>
</evidence>
<dbReference type="SUPFAM" id="SSF52317">
    <property type="entry name" value="Class I glutamine amidotransferase-like"/>
    <property type="match status" value="1"/>
</dbReference>
<keyword evidence="5" id="KW-0720">Serine protease</keyword>
<dbReference type="RefSeq" id="WP_009532231.1">
    <property type="nucleotide sequence ID" value="NZ_JH590861.1"/>
</dbReference>
<dbReference type="Gene3D" id="3.40.50.10740">
    <property type="entry name" value="Class I glutamine amidotransferase-like"/>
    <property type="match status" value="1"/>
</dbReference>
<keyword evidence="4" id="KW-0378">Hydrolase</keyword>
<dbReference type="CDD" id="cd07062">
    <property type="entry name" value="Peptidase_S66_mccF_like"/>
    <property type="match status" value="1"/>
</dbReference>
<reference evidence="8 9" key="1">
    <citation type="submission" date="2011-10" db="EMBL/GenBank/DDBJ databases">
        <title>The Genome Sequence of Lachnospiraceae bacterium ACC2.</title>
        <authorList>
            <consortium name="The Broad Institute Genome Sequencing Platform"/>
            <person name="Earl A."/>
            <person name="Ward D."/>
            <person name="Feldgarden M."/>
            <person name="Gevers D."/>
            <person name="Sizova M."/>
            <person name="Hazen A."/>
            <person name="Epstein S."/>
            <person name="Young S.K."/>
            <person name="Zeng Q."/>
            <person name="Gargeya S."/>
            <person name="Fitzgerald M."/>
            <person name="Haas B."/>
            <person name="Abouelleil A."/>
            <person name="Alvarado L."/>
            <person name="Arachchi H.M."/>
            <person name="Berlin A."/>
            <person name="Brown A."/>
            <person name="Chapman S.B."/>
            <person name="Chen Z."/>
            <person name="Dunbar C."/>
            <person name="Freedman E."/>
            <person name="Gearin G."/>
            <person name="Goldberg J."/>
            <person name="Griggs A."/>
            <person name="Gujja S."/>
            <person name="Heiman D."/>
            <person name="Howarth C."/>
            <person name="Larson L."/>
            <person name="Lui A."/>
            <person name="MacDonald P.J.P."/>
            <person name="Montmayeur A."/>
            <person name="Murphy C."/>
            <person name="Neiman D."/>
            <person name="Pearson M."/>
            <person name="Priest M."/>
            <person name="Roberts A."/>
            <person name="Saif S."/>
            <person name="Shea T."/>
            <person name="Shenoy N."/>
            <person name="Sisk P."/>
            <person name="Stolte C."/>
            <person name="Sykes S."/>
            <person name="Wortman J."/>
            <person name="Nusbaum C."/>
            <person name="Birren B."/>
        </authorList>
    </citation>
    <scope>NUCLEOTIDE SEQUENCE [LARGE SCALE GENOMIC DNA]</scope>
    <source>
        <strain evidence="8 9">ACC2</strain>
    </source>
</reference>
<dbReference type="Gene3D" id="3.50.30.60">
    <property type="entry name" value="LD-carboxypeptidase A C-terminal domain-like"/>
    <property type="match status" value="1"/>
</dbReference>
<dbReference type="Pfam" id="PF02016">
    <property type="entry name" value="Peptidase_S66"/>
    <property type="match status" value="1"/>
</dbReference>
<proteinExistence type="inferred from homology"/>
<organism evidence="8 9">
    <name type="scientific">Stomatobaculum longum</name>
    <dbReference type="NCBI Taxonomy" id="796942"/>
    <lineage>
        <taxon>Bacteria</taxon>
        <taxon>Bacillati</taxon>
        <taxon>Bacillota</taxon>
        <taxon>Clostridia</taxon>
        <taxon>Lachnospirales</taxon>
        <taxon>Lachnospiraceae</taxon>
        <taxon>Stomatobaculum</taxon>
    </lineage>
</organism>
<dbReference type="PANTHER" id="PTHR30237:SF2">
    <property type="entry name" value="MUREIN TETRAPEPTIDE CARBOXYPEPTIDASE"/>
    <property type="match status" value="1"/>
</dbReference>
<dbReference type="InterPro" id="IPR027478">
    <property type="entry name" value="LdcA_N"/>
</dbReference>
<gene>
    <name evidence="8" type="ORF">HMPREF9623_00397</name>
</gene>
<keyword evidence="9" id="KW-1185">Reference proteome</keyword>
<protein>
    <recommendedName>
        <fullName evidence="10">LD-carboxypeptidase</fullName>
    </recommendedName>
</protein>
<evidence type="ECO:0000256" key="2">
    <source>
        <dbReference type="ARBA" id="ARBA00022645"/>
    </source>
</evidence>
<evidence type="ECO:0000256" key="5">
    <source>
        <dbReference type="ARBA" id="ARBA00022825"/>
    </source>
</evidence>
<keyword evidence="3" id="KW-0645">Protease</keyword>
<dbReference type="InterPro" id="IPR029062">
    <property type="entry name" value="Class_I_gatase-like"/>
</dbReference>
<accession>A0AA37DHC7</accession>
<comment type="caution">
    <text evidence="8">The sequence shown here is derived from an EMBL/GenBank/DDBJ whole genome shotgun (WGS) entry which is preliminary data.</text>
</comment>
<dbReference type="SUPFAM" id="SSF141986">
    <property type="entry name" value="LD-carboxypeptidase A C-terminal domain-like"/>
    <property type="match status" value="1"/>
</dbReference>
<dbReference type="AlphaFoldDB" id="A0AA37DHC7"/>
<dbReference type="PIRSF" id="PIRSF028757">
    <property type="entry name" value="LD-carboxypeptidase"/>
    <property type="match status" value="1"/>
</dbReference>
<dbReference type="Pfam" id="PF17676">
    <property type="entry name" value="Peptidase_S66C"/>
    <property type="match status" value="1"/>
</dbReference>
<comment type="similarity">
    <text evidence="1">Belongs to the peptidase S66 family.</text>
</comment>
<evidence type="ECO:0008006" key="10">
    <source>
        <dbReference type="Google" id="ProtNLM"/>
    </source>
</evidence>
<feature type="domain" description="LD-carboxypeptidase C-terminal" evidence="7">
    <location>
        <begin position="214"/>
        <end position="336"/>
    </location>
</feature>
<evidence type="ECO:0000313" key="9">
    <source>
        <dbReference type="Proteomes" id="UP000018466"/>
    </source>
</evidence>
<feature type="domain" description="LD-carboxypeptidase N-terminal" evidence="6">
    <location>
        <begin position="13"/>
        <end position="135"/>
    </location>
</feature>
<dbReference type="GO" id="GO:0006508">
    <property type="term" value="P:proteolysis"/>
    <property type="evidence" value="ECO:0007669"/>
    <property type="project" value="UniProtKB-KW"/>
</dbReference>
<evidence type="ECO:0000259" key="7">
    <source>
        <dbReference type="Pfam" id="PF17676"/>
    </source>
</evidence>
<dbReference type="InterPro" id="IPR027461">
    <property type="entry name" value="Carboxypeptidase_A_C_sf"/>
</dbReference>
<evidence type="ECO:0000313" key="8">
    <source>
        <dbReference type="EMBL" id="EHO18213.1"/>
    </source>
</evidence>
<dbReference type="InterPro" id="IPR003507">
    <property type="entry name" value="S66_fam"/>
</dbReference>
<dbReference type="InterPro" id="IPR040449">
    <property type="entry name" value="Peptidase_S66_N"/>
</dbReference>
<keyword evidence="2" id="KW-0121">Carboxypeptidase</keyword>
<evidence type="ECO:0000256" key="3">
    <source>
        <dbReference type="ARBA" id="ARBA00022670"/>
    </source>
</evidence>
<evidence type="ECO:0000256" key="1">
    <source>
        <dbReference type="ARBA" id="ARBA00010233"/>
    </source>
</evidence>
<dbReference type="Proteomes" id="UP000018466">
    <property type="component" value="Unassembled WGS sequence"/>
</dbReference>
<dbReference type="GO" id="GO:0008236">
    <property type="term" value="F:serine-type peptidase activity"/>
    <property type="evidence" value="ECO:0007669"/>
    <property type="project" value="UniProtKB-KW"/>
</dbReference>
<dbReference type="GO" id="GO:0004180">
    <property type="term" value="F:carboxypeptidase activity"/>
    <property type="evidence" value="ECO:0007669"/>
    <property type="project" value="UniProtKB-KW"/>
</dbReference>
<dbReference type="EMBL" id="AGEL01000003">
    <property type="protein sequence ID" value="EHO18213.1"/>
    <property type="molecule type" value="Genomic_DNA"/>
</dbReference>
<dbReference type="InterPro" id="IPR040921">
    <property type="entry name" value="Peptidase_S66C"/>
</dbReference>
<name>A0AA37DHC7_9FIRM</name>
<sequence>MRYPHFLPENGSIGFIAPSFGAVTEPYRSAFLNARAKFETMGYRCVTGPNAFVQEGVGISNTPEACAAEVNDFFTRKDIDILMSLGGGELMCTILDAVDFPAIAAASPKWFMGFSDNTNLTFLLPTLCDTAAIYGPNAPAFGMEPWHSALFDAFGLLTGKRKAFDNYPRWQYTALRDEEHPLLPYHLDRETKLRCFCPDSHGDLRETEAPLTLRGRLLGGCLDILGGLAGTSFDRVEEFLERYPDEPILWFFESCDLNVFDMERVLWRLAHCGWFSRVGGFLIGRPLHFDEPLFGLDQYAAVLHRLEKYRVPIIMDADFGHLPPALPLVSGALATVARSGNTLRLSYDFH</sequence>
<dbReference type="GeneID" id="86940187"/>